<evidence type="ECO:0000313" key="4">
    <source>
        <dbReference type="EMBL" id="BBM50386.1"/>
    </source>
</evidence>
<dbReference type="InterPro" id="IPR005546">
    <property type="entry name" value="Autotransporte_beta"/>
</dbReference>
<dbReference type="SMART" id="SM00869">
    <property type="entry name" value="Autotransporter"/>
    <property type="match status" value="1"/>
</dbReference>
<evidence type="ECO:0000313" key="5">
    <source>
        <dbReference type="Proteomes" id="UP000321501"/>
    </source>
</evidence>
<dbReference type="SUPFAM" id="SSF103515">
    <property type="entry name" value="Autotransporter"/>
    <property type="match status" value="1"/>
</dbReference>
<dbReference type="Proteomes" id="UP000321501">
    <property type="component" value="Chromosome"/>
</dbReference>
<feature type="coiled-coil region" evidence="1">
    <location>
        <begin position="63"/>
        <end position="94"/>
    </location>
</feature>
<dbReference type="RefSeq" id="WP_146964654.1">
    <property type="nucleotide sequence ID" value="NZ_AP019835.1"/>
</dbReference>
<dbReference type="NCBIfam" id="NF033175">
    <property type="entry name" value="fuso_auto_Nterm"/>
    <property type="match status" value="1"/>
</dbReference>
<dbReference type="InterPro" id="IPR036709">
    <property type="entry name" value="Autotransporte_beta_dom_sf"/>
</dbReference>
<keyword evidence="2" id="KW-0472">Membrane</keyword>
<reference evidence="4 5" key="1">
    <citation type="submission" date="2019-07" db="EMBL/GenBank/DDBJ databases">
        <title>Complete Genome Sequence of Leptotrichia wadei Strain JMUB3934.</title>
        <authorList>
            <person name="Watanabe S."/>
            <person name="Cui L."/>
        </authorList>
    </citation>
    <scope>NUCLEOTIDE SEQUENCE [LARGE SCALE GENOMIC DNA]</scope>
    <source>
        <strain evidence="4 5">JMUB3934</strain>
    </source>
</reference>
<evidence type="ECO:0000256" key="1">
    <source>
        <dbReference type="SAM" id="Coils"/>
    </source>
</evidence>
<feature type="domain" description="Autotransporter" evidence="3">
    <location>
        <begin position="3489"/>
        <end position="3785"/>
    </location>
</feature>
<dbReference type="PROSITE" id="PS51208">
    <property type="entry name" value="AUTOTRANSPORTER"/>
    <property type="match status" value="1"/>
</dbReference>
<keyword evidence="1" id="KW-0175">Coiled coil</keyword>
<accession>A0A510KFD4</accession>
<dbReference type="InterPro" id="IPR053787">
    <property type="entry name" value="Autotransptr-assoc_N"/>
</dbReference>
<organism evidence="4 5">
    <name type="scientific">Leptotrichia wadei</name>
    <dbReference type="NCBI Taxonomy" id="157687"/>
    <lineage>
        <taxon>Bacteria</taxon>
        <taxon>Fusobacteriati</taxon>
        <taxon>Fusobacteriota</taxon>
        <taxon>Fusobacteriia</taxon>
        <taxon>Fusobacteriales</taxon>
        <taxon>Leptotrichiaceae</taxon>
        <taxon>Leptotrichia</taxon>
    </lineage>
</organism>
<protein>
    <submittedName>
        <fullName evidence="4">Autotransporter beta-domain-containing protein</fullName>
    </submittedName>
</protein>
<evidence type="ECO:0000256" key="2">
    <source>
        <dbReference type="SAM" id="Phobius"/>
    </source>
</evidence>
<evidence type="ECO:0000259" key="3">
    <source>
        <dbReference type="PROSITE" id="PS51208"/>
    </source>
</evidence>
<name>A0A510KFD4_9FUSO</name>
<sequence>MSNNLRQAKKDLKAFAKRAKDVKYTESLLFSYLITGMITFSIGLNTSSNVLYERMNKELVMSADKTRTAIKKKKKANEEAVEELNLELVQLMEQGDQVVKSPWSSWQFGTNTFISSSNGTYKGRGDKAEKYLFNGIYNRGNWADTGILSNRRKSYMTSSLSTSTIGKQSYGLASLLHVQEPEVEIQIMANVRPKSVTKEEIAINPQIDMPREVVRPNINLKVTEPITAPKIDLPTLNPISIKVPDTPTPGQVSKVEAPSITISLEAPNIGVNIEPPTPKLTINSSKPTVKTLKIEPPRISEVSAVKVTKPGKVDVNAPKFDTVRPVNFSIGASGESNVPGRKFHERKYDSKNLNGKTITVTTEGDPTSNGFPEGNWISTWGAVGDLGNVTVNVDVEAKNARAFDIDEGVEKAGYDPFTYKGTITLKQEKTVGIDVQGTHTNLGRTNSVNSQTDINNVANIKIINEGNIIGKAYLNGAALKNQVGFGFNNNDKSSNNTRNEIINKKNIIIGAIESAGIQLKPENANQEHWRLTDGLNMMAGTNVGGTITLNGYGSYGITTVGNPKQGAAVTYDNYKAGTPGNQDGGTVVGKGGKFASTMNKNYASKIENSGIINVNSDASIGIGLLHSIQGVYNTKDGTINIGKVDPTTLTDSNYEKTGTQTATAQKVDGAIGVYAEVQTTPVDINEYDDYARKNDTVEMVGTYGIDLAGNVNIGEYATKSAGARIQKEGSVTVKGNITIENGAEQNYGAVVEGEDYTRTARTGGTGTVQNKIGRIDVTSAGNITVEGNNSLGYVLLKGAGSNAGNITVNSDNSLGFYGNKGQFDNSGNITTTGEGSHAVVLQNKGSGATGAAKTLTFANTGNITANTAGTVGLYAQDGSQFSHTGSGKKITAGSGAVGIYTTGSGTSGTVSSEIEVQGSTSSKTGIGVYSDGNSVTTFNTGAKLTLGEGTVGLYSAKNNKFETTFAINGLDTEIGKKSVLAYFGGAGTSTENTVNITKNTLQHLNITKMGEKSALFYGATGSTVNIADNVTITGATGSTIDDSAQVLVTDGGNANINSGKTLTSKLKTTISGLNGATVTNEGTLALTGKDGAVGIYSNASTVKNKKIITTANDGSVAIYGKVGSTLTNEGTNGEITTSGNSSVGMLSDNSTVTNESGGKITTSGTGSAGIYGTNNSTIKNAGAITTEETGSAGIYANESNATNESTGTITSKKGSSAGIYATAKTAKDIKNEGIIEVGLTTAPSETQGVGIYAELTSGSGVLNVSNSKNINVHIQNSIGIYAKNDTGSNTNVAVKNTGNITSDSAANGTIGIMADKAKVDNNKTTGVITLAGKSSVGIYGINESEIENSGSILITSTDNDSKSVGILADKGTATNKGTIKVDGGQSAGMLGLNGSTITNDATTGVITITGDASAGMYVENSLPSNAGTINIESNQSAGIFAKITDAATRNIENTGTIKLGGTSKIKSVGMYAEIGSGATGTTTLDNKNQITVEQEKSVGMFVKNGTNDRTKGKALNNTTTGKIDLNAKETIGIYTDNAEGVNDNEINVTKENSAGMYGSNDSDITNTKTINVSHEKSAGMYALNSNATNTVTGTITLTGSATAADGSAGMYGKLTSNATTADYTILNQGKIQLTSVTKNVGIYGTTGASVSKKLTLQNEKEINIASGSAQSVGIYAKNDVSNDRNKLVAVNTADGTIVVDSNKSIGISAEKSTVDNSGTITMKKAESAGIYGKSGSKVTNNLKIEMKENQSAGIYLENSDAENAANGTITVYKGASAGIYGKFTSDATADNTIVNNGKITLTATSGEEKSAGIYGERDATATKKLTITNNKEIEVNMNKSVGIYALNEGTKNRDDLVAENSGSAGEIKVNSEDSVGMLASNSVANNKKKITVNNKKSTGMYGEDGSLVTNTSTGEIEITAAGENAMGIYSTGENTATGKVTKGVNDGTININGKEGIGMLATAKGKVTNNNKINGSGSVEGIIGMYGSDDGTKVENASAGKIELAGKKSTGMFAKDDAVAENSGNIKLTPTSKNSVGMFGSASAVGKKINLTNTSTGSIDIESESSTGMFTKNLGNLTDSIVKNEGTINQKAENTVGIYTPKSDIQKVGKINLNDDAESSVAVYLSNTAKANTSTGEIDLNSKSQNQVAYYIKGTATESTGALYGGNIGKVKGYGVGVYLDGGTLDSNSSALDYTANGENGNGLIGLLMKNEANISGYNGGIKVGDTAESVNGNKFYAIGIYTDGQGIPGTPATQTTPRVLGTPKTISTAITTGANGVGLFAENSSNITYTGTMNIGDNKVAGTGIYIGNGGDGNKASEVTIDSGADIKLNGINGVGAIVTTNATVDFKSGAKIEFGGDGVGIFAQKGGHIIDNGGTLVTNGHSAERTRVTEGSSVTSSDLTVALGNALDTGNILSHVINGEAILQTGVTVEAKSATKNIIGLMADGNSNPALTWVGTAGYDAENKGKLDLSNAQTSTAMYLDSARGLNSKDILVGDKSTGIYGIYKNTTPIYSAAPAGTVNIGTITTTANSKITIGDESSAIYSIGYDKVENKGEITGKDKSVGIYAKNTAASSKVINVVNEGNITLGKGAAGIYIAPETSNVSNATVVNSGNITVGDSTFNSSGNVDSTSVGIFAKNKTNLTTTGNITVGNKGFALYGNDSTLTVNGGNYNFANNGSLAYLENNAVLNYNNAGTLTTSSEPMLYLINSKAQMSNNDIVVSSKGTGIYMAGTSTFGGWNNMTLNNGSTGIYVDNSNATIDGKKITGVSNKAKGIVSINSNVTNKADMKFSNDDSVGIFSQNKSGAAKTIVNSGNIDITGKRSIAAYLDGTSDQTFENSGTINVDRTATSVKNDSTVGIYAQNGSAINIKNSGTINVGEASFGVYSLSENGNVETTGSSVINVADKAIGVYKKGGNVNLGGTVNVANHVAAAANSEPVGVYGTSGVTINDTTSNFTVGDKSYGVILANPGMNKTNVYSNSASSNVTLGKEATFIYTEGASKVINNATITSGTNGKIIAIYGKDGANIVNNGTIDLSQGTGNQGIFVTEASNAVNRGIIKVGKTDKSDPNNIVYGIGMAAVGGASISNEKDIYVSGHLSIGMYGDDRETTLRNSGNIYLDASRATDSDKIQTMMGVFVNNGAKFVNRGNITTTGSYHGNSNVQGLVGVAVLNGSTLENYGKINIDADSSYGVLIKGTATNKSIIKNYGEININGSKSYGVRYDANSQGTAGDLPIAANATPENVLPALNSGAGSIISGNGAKDYYAPTDPSKTVGGVGIVQLPNGRLAIQRNGVTLDESQVQTIDYTTPSTNYAFSNFGVYVDTLGRTRPININGANSLGINSDLLIGTEFSVLTNAKNVIIGKQILQPFLNQINAGIFNFTPYSASLTWMATPEVDPSTQQITRVLMTKIPYTAFVSSTSNEFNFTDGLEQRYDVNSLDSREKTLFNKLNTIGNSEETLLVQAIDEMMGHQYANVQQRIFETGNLLNKEFGYLRNEWETKSKDSNKIKVFGMKGNYKTDTAGIIDYTNKAYGFAYLNENETIKLGESSGWYAGAVKNKFDFSDIGGSKEEQTMVKAGVYKSKPLGRDHNNGLNWTVAAEGFVGTGDMDRKFLVVDDIFEAKSQFHTYGLGLRNELRKNIRTSERTSISPYGSLKMEYGRFGGIKEDSGQMRLEVKSNDYYSIKPEVGVEFKYRQPMAVKTTFVAKLGLAYENEIGKVGDVSNKARVRYTTADWFNIRGEKDDRRGNGKADLNLGIENTRFGVTVNAGYDTKGENIRGGIGFKAIY</sequence>
<feature type="transmembrane region" description="Helical" evidence="2">
    <location>
        <begin position="27"/>
        <end position="44"/>
    </location>
</feature>
<keyword evidence="2" id="KW-0812">Transmembrane</keyword>
<proteinExistence type="predicted"/>
<keyword evidence="2" id="KW-1133">Transmembrane helix</keyword>
<dbReference type="EMBL" id="AP019835">
    <property type="protein sequence ID" value="BBM50386.1"/>
    <property type="molecule type" value="Genomic_DNA"/>
</dbReference>
<gene>
    <name evidence="4" type="ORF">JMUB3934_1686</name>
</gene>